<evidence type="ECO:0000313" key="5">
    <source>
        <dbReference type="Proteomes" id="UP000462055"/>
    </source>
</evidence>
<sequence length="218" mass="23932">MSQEDLPTVVETPARQARYDRVIAAAIEILSEEGQEAVQMKDLAQRAEVSLSTLYRYFPSRDHLLLVVALSKCQAAARQVSAEVPPGDTPRERVAAYLKREFLAQQRSQRLTAALAAALAGGRRSHSAIIEAVEHTHMQVVRHVAAGGGRLSEQQEKLLTVVLDISGMATRRWLAGLYSVTDVEAQIEIGCRLLELSDDVIDAELERVAPDPALTRGR</sequence>
<dbReference type="GO" id="GO:0003700">
    <property type="term" value="F:DNA-binding transcription factor activity"/>
    <property type="evidence" value="ECO:0007669"/>
    <property type="project" value="TreeGrafter"/>
</dbReference>
<comment type="caution">
    <text evidence="4">The sequence shown here is derived from an EMBL/GenBank/DDBJ whole genome shotgun (WGS) entry which is preliminary data.</text>
</comment>
<protein>
    <submittedName>
        <fullName evidence="4">TetR family transcriptional regulator</fullName>
    </submittedName>
</protein>
<dbReference type="SUPFAM" id="SSF46689">
    <property type="entry name" value="Homeodomain-like"/>
    <property type="match status" value="1"/>
</dbReference>
<dbReference type="PRINTS" id="PR00455">
    <property type="entry name" value="HTHTETR"/>
</dbReference>
<dbReference type="PANTHER" id="PTHR30055:SF242">
    <property type="entry name" value="HTH-TYPE TRANSCRIPTIONAL REPRESSOR KSTR"/>
    <property type="match status" value="1"/>
</dbReference>
<dbReference type="InterPro" id="IPR050109">
    <property type="entry name" value="HTH-type_TetR-like_transc_reg"/>
</dbReference>
<dbReference type="InterPro" id="IPR041642">
    <property type="entry name" value="KstR_C"/>
</dbReference>
<dbReference type="EMBL" id="WBMS02000061">
    <property type="protein sequence ID" value="MWA07023.1"/>
    <property type="molecule type" value="Genomic_DNA"/>
</dbReference>
<dbReference type="Pfam" id="PF17925">
    <property type="entry name" value="TetR_C_20"/>
    <property type="match status" value="1"/>
</dbReference>
<dbReference type="InterPro" id="IPR001647">
    <property type="entry name" value="HTH_TetR"/>
</dbReference>
<keyword evidence="5" id="KW-1185">Reference proteome</keyword>
<dbReference type="InterPro" id="IPR009057">
    <property type="entry name" value="Homeodomain-like_sf"/>
</dbReference>
<evidence type="ECO:0000313" key="4">
    <source>
        <dbReference type="EMBL" id="MWA07023.1"/>
    </source>
</evidence>
<dbReference type="Gene3D" id="1.10.357.10">
    <property type="entry name" value="Tetracycline Repressor, domain 2"/>
    <property type="match status" value="1"/>
</dbReference>
<dbReference type="GO" id="GO:0000976">
    <property type="term" value="F:transcription cis-regulatory region binding"/>
    <property type="evidence" value="ECO:0007669"/>
    <property type="project" value="TreeGrafter"/>
</dbReference>
<dbReference type="Pfam" id="PF00440">
    <property type="entry name" value="TetR_N"/>
    <property type="match status" value="1"/>
</dbReference>
<dbReference type="PROSITE" id="PS50977">
    <property type="entry name" value="HTH_TETR_2"/>
    <property type="match status" value="1"/>
</dbReference>
<keyword evidence="1 2" id="KW-0238">DNA-binding</keyword>
<dbReference type="AlphaFoldDB" id="A0A6I4MMW9"/>
<feature type="domain" description="HTH tetR-type" evidence="3">
    <location>
        <begin position="16"/>
        <end position="76"/>
    </location>
</feature>
<organism evidence="4 5">
    <name type="scientific">Actinomadura physcomitrii</name>
    <dbReference type="NCBI Taxonomy" id="2650748"/>
    <lineage>
        <taxon>Bacteria</taxon>
        <taxon>Bacillati</taxon>
        <taxon>Actinomycetota</taxon>
        <taxon>Actinomycetes</taxon>
        <taxon>Streptosporangiales</taxon>
        <taxon>Thermomonosporaceae</taxon>
        <taxon>Actinomadura</taxon>
    </lineage>
</organism>
<reference evidence="4" key="1">
    <citation type="submission" date="2019-12" db="EMBL/GenBank/DDBJ databases">
        <title>Actinomadura physcomitrii sp. nov., a novel actinomycete isolated from moss [Physcomitrium sphaericum (Ludw) Fuernr].</title>
        <authorList>
            <person name="Zhuang X."/>
        </authorList>
    </citation>
    <scope>NUCLEOTIDE SEQUENCE [LARGE SCALE GENOMIC DNA]</scope>
    <source>
        <strain evidence="4">LD22</strain>
    </source>
</reference>
<evidence type="ECO:0000256" key="2">
    <source>
        <dbReference type="PROSITE-ProRule" id="PRU00335"/>
    </source>
</evidence>
<dbReference type="Proteomes" id="UP000462055">
    <property type="component" value="Unassembled WGS sequence"/>
</dbReference>
<proteinExistence type="predicted"/>
<evidence type="ECO:0000256" key="1">
    <source>
        <dbReference type="ARBA" id="ARBA00023125"/>
    </source>
</evidence>
<feature type="DNA-binding region" description="H-T-H motif" evidence="2">
    <location>
        <begin position="39"/>
        <end position="58"/>
    </location>
</feature>
<dbReference type="PANTHER" id="PTHR30055">
    <property type="entry name" value="HTH-TYPE TRANSCRIPTIONAL REGULATOR RUTR"/>
    <property type="match status" value="1"/>
</dbReference>
<accession>A0A6I4MMW9</accession>
<evidence type="ECO:0000259" key="3">
    <source>
        <dbReference type="PROSITE" id="PS50977"/>
    </source>
</evidence>
<gene>
    <name evidence="4" type="ORF">F8568_043140</name>
</gene>
<dbReference type="RefSeq" id="WP_151599935.1">
    <property type="nucleotide sequence ID" value="NZ_WBMS02000061.1"/>
</dbReference>
<name>A0A6I4MMW9_9ACTN</name>